<feature type="compositionally biased region" description="Polar residues" evidence="1">
    <location>
        <begin position="83"/>
        <end position="99"/>
    </location>
</feature>
<evidence type="ECO:0000313" key="3">
    <source>
        <dbReference type="Proteomes" id="UP000324222"/>
    </source>
</evidence>
<dbReference type="AlphaFoldDB" id="A0A5B7GQR2"/>
<feature type="region of interest" description="Disordered" evidence="1">
    <location>
        <begin position="73"/>
        <end position="108"/>
    </location>
</feature>
<dbReference type="EMBL" id="VSRR010019752">
    <property type="protein sequence ID" value="MPC62501.1"/>
    <property type="molecule type" value="Genomic_DNA"/>
</dbReference>
<dbReference type="Proteomes" id="UP000324222">
    <property type="component" value="Unassembled WGS sequence"/>
</dbReference>
<reference evidence="2 3" key="1">
    <citation type="submission" date="2019-05" db="EMBL/GenBank/DDBJ databases">
        <title>Another draft genome of Portunus trituberculatus and its Hox gene families provides insights of decapod evolution.</title>
        <authorList>
            <person name="Jeong J.-H."/>
            <person name="Song I."/>
            <person name="Kim S."/>
            <person name="Choi T."/>
            <person name="Kim D."/>
            <person name="Ryu S."/>
            <person name="Kim W."/>
        </authorList>
    </citation>
    <scope>NUCLEOTIDE SEQUENCE [LARGE SCALE GENOMIC DNA]</scope>
    <source>
        <tissue evidence="2">Muscle</tissue>
    </source>
</reference>
<evidence type="ECO:0000256" key="1">
    <source>
        <dbReference type="SAM" id="MobiDB-lite"/>
    </source>
</evidence>
<proteinExistence type="predicted"/>
<evidence type="ECO:0000313" key="2">
    <source>
        <dbReference type="EMBL" id="MPC62501.1"/>
    </source>
</evidence>
<keyword evidence="3" id="KW-1185">Reference proteome</keyword>
<protein>
    <submittedName>
        <fullName evidence="2">Uncharacterized protein</fullName>
    </submittedName>
</protein>
<name>A0A5B7GQR2_PORTR</name>
<gene>
    <name evidence="2" type="ORF">E2C01_056586</name>
</gene>
<organism evidence="2 3">
    <name type="scientific">Portunus trituberculatus</name>
    <name type="common">Swimming crab</name>
    <name type="synonym">Neptunus trituberculatus</name>
    <dbReference type="NCBI Taxonomy" id="210409"/>
    <lineage>
        <taxon>Eukaryota</taxon>
        <taxon>Metazoa</taxon>
        <taxon>Ecdysozoa</taxon>
        <taxon>Arthropoda</taxon>
        <taxon>Crustacea</taxon>
        <taxon>Multicrustacea</taxon>
        <taxon>Malacostraca</taxon>
        <taxon>Eumalacostraca</taxon>
        <taxon>Eucarida</taxon>
        <taxon>Decapoda</taxon>
        <taxon>Pleocyemata</taxon>
        <taxon>Brachyura</taxon>
        <taxon>Eubrachyura</taxon>
        <taxon>Portunoidea</taxon>
        <taxon>Portunidae</taxon>
        <taxon>Portuninae</taxon>
        <taxon>Portunus</taxon>
    </lineage>
</organism>
<sequence length="108" mass="12187">MESTETRRKGRQSITIYLFIFVGREQGGYQIYCISKTVVAVLCADARGKSKPRKRSLREFYCRQDKRGDILDSFSHKGREDTASSPTAYGNKLASSSRTPILKSSLKT</sequence>
<accession>A0A5B7GQR2</accession>
<comment type="caution">
    <text evidence="2">The sequence shown here is derived from an EMBL/GenBank/DDBJ whole genome shotgun (WGS) entry which is preliminary data.</text>
</comment>
<feature type="compositionally biased region" description="Basic and acidic residues" evidence="1">
    <location>
        <begin position="73"/>
        <end position="82"/>
    </location>
</feature>